<evidence type="ECO:0000259" key="10">
    <source>
        <dbReference type="PROSITE" id="PS50162"/>
    </source>
</evidence>
<keyword evidence="3 7" id="KW-0547">Nucleotide-binding</keyword>
<keyword evidence="7 8" id="KW-0742">SOS response</keyword>
<dbReference type="InterPro" id="IPR003593">
    <property type="entry name" value="AAA+_ATPase"/>
</dbReference>
<dbReference type="PANTHER" id="PTHR45900">
    <property type="entry name" value="RECA"/>
    <property type="match status" value="1"/>
</dbReference>
<keyword evidence="7" id="KW-0963">Cytoplasm</keyword>
<evidence type="ECO:0000256" key="3">
    <source>
        <dbReference type="ARBA" id="ARBA00022741"/>
    </source>
</evidence>
<dbReference type="Gene3D" id="3.40.50.300">
    <property type="entry name" value="P-loop containing nucleotide triphosphate hydrolases"/>
    <property type="match status" value="1"/>
</dbReference>
<dbReference type="InterPro" id="IPR020587">
    <property type="entry name" value="RecA_monomer-monomer_interface"/>
</dbReference>
<evidence type="ECO:0000256" key="7">
    <source>
        <dbReference type="HAMAP-Rule" id="MF_00268"/>
    </source>
</evidence>
<dbReference type="GO" id="GO:0006281">
    <property type="term" value="P:DNA repair"/>
    <property type="evidence" value="ECO:0007669"/>
    <property type="project" value="UniProtKB-UniRule"/>
</dbReference>
<keyword evidence="6 7" id="KW-0233">DNA recombination</keyword>
<evidence type="ECO:0000313" key="13">
    <source>
        <dbReference type="Proteomes" id="UP000282196"/>
    </source>
</evidence>
<dbReference type="InterPro" id="IPR020588">
    <property type="entry name" value="RecA_ATP-bd"/>
</dbReference>
<proteinExistence type="inferred from homology"/>
<dbReference type="SUPFAM" id="SSF52540">
    <property type="entry name" value="P-loop containing nucleoside triphosphate hydrolases"/>
    <property type="match status" value="1"/>
</dbReference>
<sequence>MRERKEDKEEKIEVSSDKLKALKIALGQIEKNHGKGAIMKMGENSKMLVDAIPTGSISLDYALGIGGVPKGRIVEIYGPESSGKTTLCLHIVAEAQKKGGVAAYIDAENSMDPVYARNLGVNIDELLISQPDYGEQALDICDTLVRSNAVDLIVVDSVAALVPKTEIEGEMGDQFMGLQARMMSQAMRKLAAIVNKSSCVVVFVNQLREKIGVMFGNPETTPGGRALKFYSSVRLDVRRTETLKDGENFLGNRVKVKVAKNKVAPPFKTAEFDILFGTGISREGDILDLGVKLGLLEKSGSWIISGDNRWQGRDNARKFLKENPAVLKDLEQKVRENMKPEVLDDKPEVEVKEEKLEKVAAK</sequence>
<organism evidence="12 13">
    <name type="scientific">Candidatus Termititenax dinenymphae</name>
    <dbReference type="NCBI Taxonomy" id="2218523"/>
    <lineage>
        <taxon>Bacteria</taxon>
        <taxon>Bacillati</taxon>
        <taxon>Candidatus Margulisiibacteriota</taxon>
        <taxon>Candidatus Termititenacia</taxon>
        <taxon>Candidatus Termititenacales</taxon>
        <taxon>Candidatus Termititenacaceae</taxon>
        <taxon>Candidatus Termititenax</taxon>
    </lineage>
</organism>
<dbReference type="InterPro" id="IPR027417">
    <property type="entry name" value="P-loop_NTPase"/>
</dbReference>
<dbReference type="InterPro" id="IPR023400">
    <property type="entry name" value="RecA_C_sf"/>
</dbReference>
<dbReference type="EMBL" id="BGZP01000004">
    <property type="protein sequence ID" value="GBR77559.1"/>
    <property type="molecule type" value="Genomic_DNA"/>
</dbReference>
<feature type="domain" description="RecA family profile 1" evidence="10">
    <location>
        <begin position="48"/>
        <end position="207"/>
    </location>
</feature>
<protein>
    <recommendedName>
        <fullName evidence="2 7">Protein RecA</fullName>
    </recommendedName>
    <alternativeName>
        <fullName evidence="7 8">Recombinase A</fullName>
    </alternativeName>
</protein>
<dbReference type="InterPro" id="IPR013765">
    <property type="entry name" value="DNA_recomb/repair_RecA"/>
</dbReference>
<dbReference type="GO" id="GO:0140664">
    <property type="term" value="F:ATP-dependent DNA damage sensor activity"/>
    <property type="evidence" value="ECO:0007669"/>
    <property type="project" value="InterPro"/>
</dbReference>
<evidence type="ECO:0000256" key="2">
    <source>
        <dbReference type="ARBA" id="ARBA00015553"/>
    </source>
</evidence>
<dbReference type="SUPFAM" id="SSF54752">
    <property type="entry name" value="RecA protein, C-terminal domain"/>
    <property type="match status" value="1"/>
</dbReference>
<dbReference type="Pfam" id="PF00154">
    <property type="entry name" value="RecA_N"/>
    <property type="match status" value="1"/>
</dbReference>
<dbReference type="GO" id="GO:0005829">
    <property type="term" value="C:cytosol"/>
    <property type="evidence" value="ECO:0007669"/>
    <property type="project" value="TreeGrafter"/>
</dbReference>
<dbReference type="GO" id="GO:0003684">
    <property type="term" value="F:damaged DNA binding"/>
    <property type="evidence" value="ECO:0007669"/>
    <property type="project" value="UniProtKB-UniRule"/>
</dbReference>
<dbReference type="CDD" id="cd00983">
    <property type="entry name" value="RecA"/>
    <property type="match status" value="1"/>
</dbReference>
<dbReference type="InterPro" id="IPR020584">
    <property type="entry name" value="DNA_recomb/repair_RecA_CS"/>
</dbReference>
<dbReference type="PROSITE" id="PS00321">
    <property type="entry name" value="RECA_1"/>
    <property type="match status" value="1"/>
</dbReference>
<dbReference type="GO" id="GO:0009432">
    <property type="term" value="P:SOS response"/>
    <property type="evidence" value="ECO:0007669"/>
    <property type="project" value="UniProtKB-UniRule"/>
</dbReference>
<dbReference type="PRINTS" id="PR00142">
    <property type="entry name" value="RECA"/>
</dbReference>
<feature type="binding site" evidence="7">
    <location>
        <begin position="78"/>
        <end position="85"/>
    </location>
    <ligand>
        <name>ATP</name>
        <dbReference type="ChEBI" id="CHEBI:30616"/>
    </ligand>
</feature>
<evidence type="ECO:0000256" key="6">
    <source>
        <dbReference type="ARBA" id="ARBA00023172"/>
    </source>
</evidence>
<comment type="similarity">
    <text evidence="1 7 9">Belongs to the RecA family.</text>
</comment>
<dbReference type="GO" id="GO:0005524">
    <property type="term" value="F:ATP binding"/>
    <property type="evidence" value="ECO:0007669"/>
    <property type="project" value="UniProtKB-UniRule"/>
</dbReference>
<feature type="domain" description="RecA family profile 2" evidence="11">
    <location>
        <begin position="212"/>
        <end position="285"/>
    </location>
</feature>
<dbReference type="Proteomes" id="UP000282196">
    <property type="component" value="Unassembled WGS sequence"/>
</dbReference>
<evidence type="ECO:0000256" key="1">
    <source>
        <dbReference type="ARBA" id="ARBA00009391"/>
    </source>
</evidence>
<name>A0A388TJV1_9BACT</name>
<comment type="subcellular location">
    <subcellularLocation>
        <location evidence="7">Cytoplasm</location>
    </subcellularLocation>
</comment>
<dbReference type="FunFam" id="3.40.50.300:FF:000087">
    <property type="entry name" value="Recombinase RecA"/>
    <property type="match status" value="1"/>
</dbReference>
<evidence type="ECO:0000259" key="11">
    <source>
        <dbReference type="PROSITE" id="PS50163"/>
    </source>
</evidence>
<gene>
    <name evidence="7 12" type="primary">recA</name>
    <name evidence="12" type="ORF">RDn1_218</name>
</gene>
<keyword evidence="7 8" id="KW-0234">DNA repair</keyword>
<accession>A0A388TJV1</accession>
<dbReference type="PANTHER" id="PTHR45900:SF1">
    <property type="entry name" value="MITOCHONDRIAL DNA REPAIR PROTEIN RECA HOMOLOG-RELATED"/>
    <property type="match status" value="1"/>
</dbReference>
<keyword evidence="7 9" id="KW-0227">DNA damage</keyword>
<evidence type="ECO:0000256" key="9">
    <source>
        <dbReference type="RuleBase" id="RU004527"/>
    </source>
</evidence>
<keyword evidence="5 7" id="KW-0238">DNA-binding</keyword>
<dbReference type="AlphaFoldDB" id="A0A388TJV1"/>
<keyword evidence="4 7" id="KW-0067">ATP-binding</keyword>
<evidence type="ECO:0000256" key="5">
    <source>
        <dbReference type="ARBA" id="ARBA00023125"/>
    </source>
</evidence>
<evidence type="ECO:0000256" key="4">
    <source>
        <dbReference type="ARBA" id="ARBA00022840"/>
    </source>
</evidence>
<dbReference type="GO" id="GO:0006310">
    <property type="term" value="P:DNA recombination"/>
    <property type="evidence" value="ECO:0007669"/>
    <property type="project" value="UniProtKB-UniRule"/>
</dbReference>
<keyword evidence="13" id="KW-1185">Reference proteome</keyword>
<dbReference type="Pfam" id="PF21096">
    <property type="entry name" value="RecA_C"/>
    <property type="match status" value="1"/>
</dbReference>
<dbReference type="PROSITE" id="PS50162">
    <property type="entry name" value="RECA_2"/>
    <property type="match status" value="1"/>
</dbReference>
<comment type="caution">
    <text evidence="12">The sequence shown here is derived from an EMBL/GenBank/DDBJ whole genome shotgun (WGS) entry which is preliminary data.</text>
</comment>
<dbReference type="HAMAP" id="MF_00268">
    <property type="entry name" value="RecA"/>
    <property type="match status" value="1"/>
</dbReference>
<comment type="function">
    <text evidence="7">Can catalyze the hydrolysis of ATP in the presence of single-stranded DNA, the ATP-dependent uptake of single-stranded DNA by duplex DNA, and the ATP-dependent hybridization of homologous single-stranded DNAs. It interacts with LexA causing its activation and leading to its autocatalytic cleavage.</text>
</comment>
<dbReference type="PROSITE" id="PS50163">
    <property type="entry name" value="RECA_3"/>
    <property type="match status" value="1"/>
</dbReference>
<reference evidence="12 13" key="1">
    <citation type="journal article" date="2019" name="ISME J.">
        <title>Genome analyses of uncultured TG2/ZB3 bacteria in 'Margulisbacteria' specifically attached to ectosymbiotic spirochetes of protists in the termite gut.</title>
        <authorList>
            <person name="Utami Y.D."/>
            <person name="Kuwahara H."/>
            <person name="Igai K."/>
            <person name="Murakami T."/>
            <person name="Sugaya K."/>
            <person name="Morikawa T."/>
            <person name="Nagura Y."/>
            <person name="Yuki M."/>
            <person name="Deevong P."/>
            <person name="Inoue T."/>
            <person name="Kihara K."/>
            <person name="Lo N."/>
            <person name="Yamada A."/>
            <person name="Ohkuma M."/>
            <person name="Hongoh Y."/>
        </authorList>
    </citation>
    <scope>NUCLEOTIDE SEQUENCE [LARGE SCALE GENOMIC DNA]</scope>
    <source>
        <strain evidence="12">RsDinE6-01</strain>
    </source>
</reference>
<dbReference type="InterPro" id="IPR049261">
    <property type="entry name" value="RecA-like_C"/>
</dbReference>
<evidence type="ECO:0000313" key="12">
    <source>
        <dbReference type="EMBL" id="GBR77559.1"/>
    </source>
</evidence>
<dbReference type="InterPro" id="IPR049428">
    <property type="entry name" value="RecA-like_N"/>
</dbReference>
<dbReference type="SMART" id="SM00382">
    <property type="entry name" value="AAA"/>
    <property type="match status" value="1"/>
</dbReference>
<dbReference type="NCBIfam" id="TIGR02012">
    <property type="entry name" value="tigrfam_recA"/>
    <property type="match status" value="1"/>
</dbReference>
<dbReference type="GO" id="GO:0003697">
    <property type="term" value="F:single-stranded DNA binding"/>
    <property type="evidence" value="ECO:0007669"/>
    <property type="project" value="UniProtKB-UniRule"/>
</dbReference>
<evidence type="ECO:0000256" key="8">
    <source>
        <dbReference type="RuleBase" id="RU000526"/>
    </source>
</evidence>